<organism evidence="1 2">
    <name type="scientific">Bermanella marisrubri</name>
    <dbReference type="NCBI Taxonomy" id="207949"/>
    <lineage>
        <taxon>Bacteria</taxon>
        <taxon>Pseudomonadati</taxon>
        <taxon>Pseudomonadota</taxon>
        <taxon>Gammaproteobacteria</taxon>
        <taxon>Oceanospirillales</taxon>
        <taxon>Oceanospirillaceae</taxon>
        <taxon>Bermanella</taxon>
    </lineage>
</organism>
<dbReference type="STRING" id="207949.RED65_00460"/>
<accession>Q1N592</accession>
<dbReference type="Proteomes" id="UP000004263">
    <property type="component" value="Unassembled WGS sequence"/>
</dbReference>
<dbReference type="AlphaFoldDB" id="Q1N592"/>
<reference evidence="1 2" key="1">
    <citation type="submission" date="2006-03" db="EMBL/GenBank/DDBJ databases">
        <authorList>
            <person name="Pinhassi J."/>
            <person name="Pedros-Alio C."/>
            <person name="Ferriera S."/>
            <person name="Johnson J."/>
            <person name="Kravitz S."/>
            <person name="Halpern A."/>
            <person name="Remington K."/>
            <person name="Beeson K."/>
            <person name="Tran B."/>
            <person name="Rogers Y.-H."/>
            <person name="Friedman R."/>
            <person name="Venter J.C."/>
        </authorList>
    </citation>
    <scope>NUCLEOTIDE SEQUENCE [LARGE SCALE GENOMIC DNA]</scope>
    <source>
        <strain evidence="1 2">RED65</strain>
    </source>
</reference>
<keyword evidence="2" id="KW-1185">Reference proteome</keyword>
<proteinExistence type="predicted"/>
<comment type="caution">
    <text evidence="1">The sequence shown here is derived from an EMBL/GenBank/DDBJ whole genome shotgun (WGS) entry which is preliminary data.</text>
</comment>
<dbReference type="EMBL" id="AAQH01000002">
    <property type="protein sequence ID" value="EAT13186.1"/>
    <property type="molecule type" value="Genomic_DNA"/>
</dbReference>
<gene>
    <name evidence="1" type="ORF">RED65_00460</name>
</gene>
<dbReference type="HOGENOM" id="CLU_094847_2_0_6"/>
<dbReference type="InterPro" id="IPR025358">
    <property type="entry name" value="DUF4262"/>
</dbReference>
<name>Q1N592_9GAMM</name>
<dbReference type="Pfam" id="PF14081">
    <property type="entry name" value="DUF4262"/>
    <property type="match status" value="1"/>
</dbReference>
<evidence type="ECO:0000313" key="2">
    <source>
        <dbReference type="Proteomes" id="UP000004263"/>
    </source>
</evidence>
<dbReference type="RefSeq" id="WP_007017572.1">
    <property type="nucleotide sequence ID" value="NZ_CH724114.1"/>
</dbReference>
<sequence>MNESEKKIIKNIEEYGCHVTSVFDPEEKDPDFTYSIGIHKVESQPELIILGLRHELSSWIVNEYNRRIKEGERFVPGEYYEGFIEGFQITFQEVADKYKEEFMLSCNWLYGSINYPVMQLIFPSVKGVWPWEKEASEGFKKLQPSFQEKVAW</sequence>
<evidence type="ECO:0008006" key="3">
    <source>
        <dbReference type="Google" id="ProtNLM"/>
    </source>
</evidence>
<dbReference type="OrthoDB" id="9793188at2"/>
<evidence type="ECO:0000313" key="1">
    <source>
        <dbReference type="EMBL" id="EAT13186.1"/>
    </source>
</evidence>
<protein>
    <recommendedName>
        <fullName evidence="3">DUF4262 domain-containing protein</fullName>
    </recommendedName>
</protein>